<dbReference type="HOGENOM" id="CLU_018762_0_0_4"/>
<organism evidence="1">
    <name type="scientific">Burkholderia pseudomallei 1710a</name>
    <dbReference type="NCBI Taxonomy" id="320371"/>
    <lineage>
        <taxon>Bacteria</taxon>
        <taxon>Pseudomonadati</taxon>
        <taxon>Pseudomonadota</taxon>
        <taxon>Betaproteobacteria</taxon>
        <taxon>Burkholderiales</taxon>
        <taxon>Burkholderiaceae</taxon>
        <taxon>Burkholderia</taxon>
        <taxon>pseudomallei group</taxon>
    </lineage>
</organism>
<proteinExistence type="predicted"/>
<dbReference type="AlphaFoldDB" id="A0A0E1W3Q2"/>
<name>A0A0E1W3Q2_BURPE</name>
<protein>
    <submittedName>
        <fullName evidence="1">Uncharacterized protein</fullName>
    </submittedName>
</protein>
<evidence type="ECO:0000313" key="1">
    <source>
        <dbReference type="EMBL" id="EET04312.1"/>
    </source>
</evidence>
<reference evidence="1" key="1">
    <citation type="submission" date="2009-05" db="EMBL/GenBank/DDBJ databases">
        <authorList>
            <person name="Harkins D.M."/>
            <person name="DeShazer D."/>
            <person name="Woods D.E."/>
            <person name="Brinkac L.M."/>
            <person name="Brown K.A."/>
            <person name="Hung G.C."/>
            <person name="Tuanyok A."/>
            <person name="Zhang B."/>
            <person name="Nierman W.C."/>
        </authorList>
    </citation>
    <scope>NUCLEOTIDE SEQUENCE [LARGE SCALE GENOMIC DNA]</scope>
    <source>
        <strain evidence="1">1710a</strain>
    </source>
</reference>
<sequence>MKKTDTREKNAAAKPDSPSNIGECIRLPCSGQFYVLERALSKPRVSGAFDGIEAALDAQMAKFAERNAAAARAFAQLRVRCVREQRAALQIDGVTVGATLSSLTRSFLRPPLLAPEADVAEARFAHVLLVELTLRPVGKDEVDAYLYVYRELADDPLDHGLREHCTEIETPAFVEPFVQPDATRIERMSMRMMAASRGEVRRKTIDAYDVGATTSSLGLHRTIAGTMTLAVPHGGGTRRFDVSPHRQRVRAGTSRLPLDKVIHWASERAVGFSRSSTATATSSAFLSQFARPIARLLDKTPSSVLIERRAFAEAIDEYARLTGLAWVAGRGAPQAWKTVDDVLDALGDTFVVDGQALDGSGAPLDRSRPFAEVCYRSRAPSIPGLKSTDAVRLKVGSRTCKIVLPSAVGHMGGAKDAQRRGLGEILNRSRAFRAVFDGGRVLFCSEGAYGSDDLALATTQLASIFRSVAALGDVHSEKGKTHEHATSFQAQSCFHVIETERALAHPDSALICDDSTVEWADYIELDSAAPRIRWMHAKVQKVASEAAKRARQDKTTLPPHVSPTVAVRHSPSLSASDLEEVVGQAIKNLARLRLRTSDPEFSGRHNTWMSETCALPSKSRIARLRRLGGLRRKADIEARFDAAAIDPHAVYEVAIVVPNYSKTQVESELAKIATGDAQPSVLQMFWLLSGFMHACLEVGAKPLVFMHA</sequence>
<dbReference type="EMBL" id="CM000833">
    <property type="protein sequence ID" value="EET04312.1"/>
    <property type="molecule type" value="Genomic_DNA"/>
</dbReference>
<accession>A0A0E1W3Q2</accession>
<gene>
    <name evidence="1" type="ORF">BURPS1710A_A2277</name>
</gene>
<dbReference type="Proteomes" id="UP000001812">
    <property type="component" value="Chromosome II"/>
</dbReference>
<dbReference type="RefSeq" id="WP_004529420.1">
    <property type="nucleotide sequence ID" value="NZ_CM000833.1"/>
</dbReference>